<dbReference type="PANTHER" id="PTHR20863">
    <property type="entry name" value="ACYL CARRIER PROTEIN"/>
    <property type="match status" value="1"/>
</dbReference>
<name>A0A1Y6JT95_PSEVI</name>
<dbReference type="PANTHER" id="PTHR20863:SF76">
    <property type="entry name" value="CARRIER DOMAIN-CONTAINING PROTEIN"/>
    <property type="match status" value="1"/>
</dbReference>
<reference evidence="6 8" key="1">
    <citation type="submission" date="2017-05" db="EMBL/GenBank/DDBJ databases">
        <authorList>
            <person name="Song R."/>
            <person name="Chenine A.L."/>
            <person name="Ruprecht R.M."/>
        </authorList>
    </citation>
    <scope>NUCLEOTIDE SEQUENCE [LARGE SCALE GENOMIC DNA]</scope>
    <source>
        <strain evidence="6 8">CFBP 1590</strain>
    </source>
</reference>
<reference evidence="7" key="2">
    <citation type="submission" date="2019-02" db="EMBL/GenBank/DDBJ databases">
        <authorList>
            <person name="Lutz S."/>
            <person name="Schori C."/>
            <person name="Ahrens C.H."/>
            <person name="Gueguen E."/>
        </authorList>
    </citation>
    <scope>NUCLEOTIDE SEQUENCE</scope>
    <source>
        <strain evidence="7">Psy35</strain>
    </source>
</reference>
<evidence type="ECO:0000256" key="1">
    <source>
        <dbReference type="ARBA" id="ARBA00022450"/>
    </source>
</evidence>
<dbReference type="EMBL" id="CP036495">
    <property type="protein sequence ID" value="UZA70371.1"/>
    <property type="molecule type" value="Genomic_DNA"/>
</dbReference>
<protein>
    <recommendedName>
        <fullName evidence="3">Acyl carrier protein</fullName>
        <shortName evidence="3">ACP</shortName>
    </recommendedName>
</protein>
<dbReference type="PROSITE" id="PS50075">
    <property type="entry name" value="CARRIER"/>
    <property type="match status" value="1"/>
</dbReference>
<evidence type="ECO:0000313" key="6">
    <source>
        <dbReference type="EMBL" id="SMS11533.1"/>
    </source>
</evidence>
<dbReference type="InterPro" id="IPR036736">
    <property type="entry name" value="ACP-like_sf"/>
</dbReference>
<dbReference type="InterPro" id="IPR009081">
    <property type="entry name" value="PP-bd_ACP"/>
</dbReference>
<dbReference type="Gene3D" id="1.10.1200.10">
    <property type="entry name" value="ACP-like"/>
    <property type="match status" value="1"/>
</dbReference>
<proteinExistence type="inferred from homology"/>
<keyword evidence="3" id="KW-0963">Cytoplasm</keyword>
<dbReference type="GO" id="GO:0000035">
    <property type="term" value="F:acyl binding"/>
    <property type="evidence" value="ECO:0007669"/>
    <property type="project" value="TreeGrafter"/>
</dbReference>
<accession>A0A1Y6JT95</accession>
<evidence type="ECO:0000313" key="8">
    <source>
        <dbReference type="Proteomes" id="UP000196842"/>
    </source>
</evidence>
<dbReference type="RefSeq" id="WP_029241665.1">
    <property type="nucleotide sequence ID" value="NZ_CP036495.1"/>
</dbReference>
<comment type="function">
    <text evidence="3">Carrier of the growing fatty acid chain in fatty acid biosynthesis.</text>
</comment>
<dbReference type="Proteomes" id="UP001343600">
    <property type="component" value="Unassembled WGS sequence"/>
</dbReference>
<evidence type="ECO:0000256" key="2">
    <source>
        <dbReference type="ARBA" id="ARBA00022553"/>
    </source>
</evidence>
<dbReference type="GeneID" id="47765599"/>
<dbReference type="SUPFAM" id="SSF47336">
    <property type="entry name" value="ACP-like"/>
    <property type="match status" value="1"/>
</dbReference>
<comment type="subcellular location">
    <subcellularLocation>
        <location evidence="3">Cytoplasm</location>
    </subcellularLocation>
</comment>
<dbReference type="Proteomes" id="UP001163644">
    <property type="component" value="Chromosome"/>
</dbReference>
<dbReference type="Pfam" id="PF00550">
    <property type="entry name" value="PP-binding"/>
    <property type="match status" value="1"/>
</dbReference>
<dbReference type="Proteomes" id="UP000196842">
    <property type="component" value="Chromosome I"/>
</dbReference>
<dbReference type="EMBL" id="LT855380">
    <property type="protein sequence ID" value="SMS11533.1"/>
    <property type="molecule type" value="Genomic_DNA"/>
</dbReference>
<feature type="modified residue" description="O-(pantetheine 4'-phosphoryl)serine" evidence="3">
    <location>
        <position position="39"/>
    </location>
</feature>
<comment type="similarity">
    <text evidence="3">Belongs to the acyl carrier protein (ACP) family.</text>
</comment>
<keyword evidence="3" id="KW-0275">Fatty acid biosynthesis</keyword>
<keyword evidence="2 3" id="KW-0597">Phosphoprotein</keyword>
<keyword evidence="3" id="KW-0443">Lipid metabolism</keyword>
<feature type="domain" description="Carrier" evidence="4">
    <location>
        <begin position="4"/>
        <end position="79"/>
    </location>
</feature>
<evidence type="ECO:0000256" key="3">
    <source>
        <dbReference type="HAMAP-Rule" id="MF_01217"/>
    </source>
</evidence>
<dbReference type="AlphaFoldDB" id="A0A1Y6JT95"/>
<keyword evidence="3" id="KW-0276">Fatty acid metabolism</keyword>
<dbReference type="KEGG" id="pvd:CFBP1590__3947"/>
<evidence type="ECO:0000259" key="4">
    <source>
        <dbReference type="PROSITE" id="PS50075"/>
    </source>
</evidence>
<dbReference type="NCBIfam" id="NF002148">
    <property type="entry name" value="PRK00982.1-2"/>
    <property type="match status" value="1"/>
</dbReference>
<dbReference type="InterPro" id="IPR003231">
    <property type="entry name" value="ACP"/>
</dbReference>
<sequence>MKKEDIENRIKKIIAHQLSVDASTLAEHQSLSSDLGAESLDIPDIIMALEEEFNIELPDDEIDGATTLGKIANRVSDKNPE</sequence>
<evidence type="ECO:0000313" key="7">
    <source>
        <dbReference type="EMBL" id="UZA70371.1"/>
    </source>
</evidence>
<comment type="PTM">
    <text evidence="3">4'-phosphopantetheine is transferred from CoA to a specific serine of apo-ACP by AcpS. This modification is essential for activity because fatty acids are bound in thioester linkage to the sulfhydryl of the prosthetic group.</text>
</comment>
<dbReference type="EMBL" id="JAZEIP010000001">
    <property type="protein sequence ID" value="MEE4038500.1"/>
    <property type="molecule type" value="Genomic_DNA"/>
</dbReference>
<dbReference type="UniPathway" id="UPA00094"/>
<reference evidence="5 9" key="3">
    <citation type="submission" date="2024-01" db="EMBL/GenBank/DDBJ databases">
        <title>Characterization of Pseudomonas viridiflava in Georgia, USA.</title>
        <authorList>
            <person name="Zhao M."/>
            <person name="Dutta B."/>
        </authorList>
    </citation>
    <scope>NUCLEOTIDE SEQUENCE [LARGE SCALE GENOMIC DNA]</scope>
    <source>
        <strain evidence="5 9">21GA0539</strain>
    </source>
</reference>
<evidence type="ECO:0000313" key="5">
    <source>
        <dbReference type="EMBL" id="MEE4038500.1"/>
    </source>
</evidence>
<keyword evidence="9" id="KW-1185">Reference proteome</keyword>
<keyword evidence="3" id="KW-0444">Lipid biosynthesis</keyword>
<dbReference type="GO" id="GO:0000036">
    <property type="term" value="F:acyl carrier activity"/>
    <property type="evidence" value="ECO:0007669"/>
    <property type="project" value="UniProtKB-UniRule"/>
</dbReference>
<dbReference type="HAMAP" id="MF_01217">
    <property type="entry name" value="Acyl_carrier"/>
    <property type="match status" value="1"/>
</dbReference>
<comment type="pathway">
    <text evidence="3">Lipid metabolism; fatty acid biosynthesis.</text>
</comment>
<dbReference type="GO" id="GO:0005737">
    <property type="term" value="C:cytoplasm"/>
    <property type="evidence" value="ECO:0007669"/>
    <property type="project" value="UniProtKB-SubCell"/>
</dbReference>
<organism evidence="6 8">
    <name type="scientific">Pseudomonas viridiflava</name>
    <name type="common">Phytomonas viridiflava</name>
    <dbReference type="NCBI Taxonomy" id="33069"/>
    <lineage>
        <taxon>Bacteria</taxon>
        <taxon>Pseudomonadati</taxon>
        <taxon>Pseudomonadota</taxon>
        <taxon>Gammaproteobacteria</taxon>
        <taxon>Pseudomonadales</taxon>
        <taxon>Pseudomonadaceae</taxon>
        <taxon>Pseudomonas</taxon>
    </lineage>
</organism>
<keyword evidence="1 3" id="KW-0596">Phosphopantetheine</keyword>
<evidence type="ECO:0000313" key="9">
    <source>
        <dbReference type="Proteomes" id="UP001343600"/>
    </source>
</evidence>
<gene>
    <name evidence="3" type="primary">acpP</name>
    <name evidence="6" type="ORF">CFBP1590__3947</name>
    <name evidence="7" type="ORF">EZZ81_19900</name>
    <name evidence="5" type="ORF">V2I87_00190</name>
</gene>